<dbReference type="AlphaFoldDB" id="A0A0E9WVC0"/>
<evidence type="ECO:0000313" key="1">
    <source>
        <dbReference type="EMBL" id="JAH93495.1"/>
    </source>
</evidence>
<reference evidence="1" key="2">
    <citation type="journal article" date="2015" name="Fish Shellfish Immunol.">
        <title>Early steps in the European eel (Anguilla anguilla)-Vibrio vulnificus interaction in the gills: Role of the RtxA13 toxin.</title>
        <authorList>
            <person name="Callol A."/>
            <person name="Pajuelo D."/>
            <person name="Ebbesson L."/>
            <person name="Teles M."/>
            <person name="MacKenzie S."/>
            <person name="Amaro C."/>
        </authorList>
    </citation>
    <scope>NUCLEOTIDE SEQUENCE</scope>
</reference>
<dbReference type="EMBL" id="GBXM01015082">
    <property type="protein sequence ID" value="JAH93495.1"/>
    <property type="molecule type" value="Transcribed_RNA"/>
</dbReference>
<organism evidence="1">
    <name type="scientific">Anguilla anguilla</name>
    <name type="common">European freshwater eel</name>
    <name type="synonym">Muraena anguilla</name>
    <dbReference type="NCBI Taxonomy" id="7936"/>
    <lineage>
        <taxon>Eukaryota</taxon>
        <taxon>Metazoa</taxon>
        <taxon>Chordata</taxon>
        <taxon>Craniata</taxon>
        <taxon>Vertebrata</taxon>
        <taxon>Euteleostomi</taxon>
        <taxon>Actinopterygii</taxon>
        <taxon>Neopterygii</taxon>
        <taxon>Teleostei</taxon>
        <taxon>Anguilliformes</taxon>
        <taxon>Anguillidae</taxon>
        <taxon>Anguilla</taxon>
    </lineage>
</organism>
<proteinExistence type="predicted"/>
<reference evidence="1" key="1">
    <citation type="submission" date="2014-11" db="EMBL/GenBank/DDBJ databases">
        <authorList>
            <person name="Amaro Gonzalez C."/>
        </authorList>
    </citation>
    <scope>NUCLEOTIDE SEQUENCE</scope>
</reference>
<protein>
    <submittedName>
        <fullName evidence="1">Uncharacterized protein</fullName>
    </submittedName>
</protein>
<name>A0A0E9WVC0_ANGAN</name>
<accession>A0A0E9WVC0</accession>
<sequence length="54" mass="6398">MFVTRCDVMRRTRKEEEEPQGSDWLQGVRILKRRMGGPPLYLSQLEPGVPRVLW</sequence>